<reference evidence="2" key="1">
    <citation type="submission" date="2020-11" db="EMBL/GenBank/DDBJ databases">
        <authorList>
            <consortium name="DOE Joint Genome Institute"/>
            <person name="Ahrendt S."/>
            <person name="Riley R."/>
            <person name="Andreopoulos W."/>
            <person name="LaButti K."/>
            <person name="Pangilinan J."/>
            <person name="Ruiz-duenas F.J."/>
            <person name="Barrasa J.M."/>
            <person name="Sanchez-Garcia M."/>
            <person name="Camarero S."/>
            <person name="Miyauchi S."/>
            <person name="Serrano A."/>
            <person name="Linde D."/>
            <person name="Babiker R."/>
            <person name="Drula E."/>
            <person name="Ayuso-Fernandez I."/>
            <person name="Pacheco R."/>
            <person name="Padilla G."/>
            <person name="Ferreira P."/>
            <person name="Barriuso J."/>
            <person name="Kellner H."/>
            <person name="Castanera R."/>
            <person name="Alfaro M."/>
            <person name="Ramirez L."/>
            <person name="Pisabarro A.G."/>
            <person name="Kuo A."/>
            <person name="Tritt A."/>
            <person name="Lipzen A."/>
            <person name="He G."/>
            <person name="Yan M."/>
            <person name="Ng V."/>
            <person name="Cullen D."/>
            <person name="Martin F."/>
            <person name="Rosso M.-N."/>
            <person name="Henrissat B."/>
            <person name="Hibbett D."/>
            <person name="Martinez A.T."/>
            <person name="Grigoriev I.V."/>
        </authorList>
    </citation>
    <scope>NUCLEOTIDE SEQUENCE</scope>
    <source>
        <strain evidence="2">AH 44721</strain>
    </source>
</reference>
<feature type="compositionally biased region" description="Low complexity" evidence="1">
    <location>
        <begin position="103"/>
        <end position="115"/>
    </location>
</feature>
<name>A0A9P5P393_GYMJU</name>
<evidence type="ECO:0000313" key="2">
    <source>
        <dbReference type="EMBL" id="KAF8914020.1"/>
    </source>
</evidence>
<evidence type="ECO:0000313" key="3">
    <source>
        <dbReference type="Proteomes" id="UP000724874"/>
    </source>
</evidence>
<dbReference type="Proteomes" id="UP000724874">
    <property type="component" value="Unassembled WGS sequence"/>
</dbReference>
<comment type="caution">
    <text evidence="2">The sequence shown here is derived from an EMBL/GenBank/DDBJ whole genome shotgun (WGS) entry which is preliminary data.</text>
</comment>
<proteinExistence type="predicted"/>
<dbReference type="AlphaFoldDB" id="A0A9P5P393"/>
<gene>
    <name evidence="2" type="ORF">CPB84DRAFT_45621</name>
</gene>
<protein>
    <submittedName>
        <fullName evidence="2">Uncharacterized protein</fullName>
    </submittedName>
</protein>
<accession>A0A9P5P393</accession>
<dbReference type="EMBL" id="JADNYJ010000001">
    <property type="protein sequence ID" value="KAF8914020.1"/>
    <property type="molecule type" value="Genomic_DNA"/>
</dbReference>
<sequence length="208" mass="23026">MSIFVRPDSPPPRQPSPDILLTPLPCPHPRRVSSQPEIELLSPAVSPRLDIQARTIHSSRSFDGLSSQKTTSSKDTQKMWVAPRPWTHSGVKGRPQFDLNGWSSSSGALSPSPSLFMGPSANIERPSPSHLPAHSYPEPICSEPVSKNPVILRKFELEEVRGTSAMPFLERKQILPSLEKPKSMGMGCLRFFRLRSAQRQRSTAVTAL</sequence>
<feature type="region of interest" description="Disordered" evidence="1">
    <location>
        <begin position="85"/>
        <end position="135"/>
    </location>
</feature>
<keyword evidence="3" id="KW-1185">Reference proteome</keyword>
<dbReference type="OrthoDB" id="3048261at2759"/>
<organism evidence="2 3">
    <name type="scientific">Gymnopilus junonius</name>
    <name type="common">Spectacular rustgill mushroom</name>
    <name type="synonym">Gymnopilus spectabilis subsp. junonius</name>
    <dbReference type="NCBI Taxonomy" id="109634"/>
    <lineage>
        <taxon>Eukaryota</taxon>
        <taxon>Fungi</taxon>
        <taxon>Dikarya</taxon>
        <taxon>Basidiomycota</taxon>
        <taxon>Agaricomycotina</taxon>
        <taxon>Agaricomycetes</taxon>
        <taxon>Agaricomycetidae</taxon>
        <taxon>Agaricales</taxon>
        <taxon>Agaricineae</taxon>
        <taxon>Hymenogastraceae</taxon>
        <taxon>Gymnopilus</taxon>
    </lineage>
</organism>
<evidence type="ECO:0000256" key="1">
    <source>
        <dbReference type="SAM" id="MobiDB-lite"/>
    </source>
</evidence>
<feature type="region of interest" description="Disordered" evidence="1">
    <location>
        <begin position="1"/>
        <end position="37"/>
    </location>
</feature>